<dbReference type="EMBL" id="LR929422">
    <property type="protein sequence ID" value="CAD7255490.1"/>
    <property type="molecule type" value="Genomic_DNA"/>
</dbReference>
<dbReference type="GO" id="GO:0005886">
    <property type="term" value="C:plasma membrane"/>
    <property type="evidence" value="ECO:0007669"/>
    <property type="project" value="UniProtKB-SubCell"/>
</dbReference>
<evidence type="ECO:0000259" key="8">
    <source>
        <dbReference type="Pfam" id="PF01618"/>
    </source>
</evidence>
<comment type="similarity">
    <text evidence="2">Belongs to the ExbB/TolQ family.</text>
</comment>
<dbReference type="EMBL" id="CAJPEV010029904">
    <property type="protein sequence ID" value="CAG0909073.1"/>
    <property type="molecule type" value="Genomic_DNA"/>
</dbReference>
<keyword evidence="6 7" id="KW-0472">Membrane</keyword>
<dbReference type="AlphaFoldDB" id="A0A7R9FUI9"/>
<evidence type="ECO:0000256" key="4">
    <source>
        <dbReference type="ARBA" id="ARBA00022692"/>
    </source>
</evidence>
<evidence type="ECO:0000256" key="7">
    <source>
        <dbReference type="SAM" id="Phobius"/>
    </source>
</evidence>
<dbReference type="OrthoDB" id="1938855at2759"/>
<dbReference type="PANTHER" id="PTHR30625">
    <property type="entry name" value="PROTEIN TOLQ"/>
    <property type="match status" value="1"/>
</dbReference>
<dbReference type="InterPro" id="IPR002898">
    <property type="entry name" value="MotA_ExbB_proton_chnl"/>
</dbReference>
<accession>A0A7R9FUI9</accession>
<dbReference type="Proteomes" id="UP000677054">
    <property type="component" value="Unassembled WGS sequence"/>
</dbReference>
<keyword evidence="10" id="KW-1185">Reference proteome</keyword>
<keyword evidence="5 7" id="KW-1133">Transmembrane helix</keyword>
<feature type="non-terminal residue" evidence="9">
    <location>
        <position position="139"/>
    </location>
</feature>
<evidence type="ECO:0000313" key="10">
    <source>
        <dbReference type="Proteomes" id="UP000677054"/>
    </source>
</evidence>
<protein>
    <recommendedName>
        <fullName evidence="8">MotA/TolQ/ExbB proton channel domain-containing protein</fullName>
    </recommendedName>
</protein>
<comment type="subcellular location">
    <subcellularLocation>
        <location evidence="1">Cell membrane</location>
        <topology evidence="1">Multi-pass membrane protein</topology>
    </subcellularLocation>
</comment>
<evidence type="ECO:0000256" key="5">
    <source>
        <dbReference type="ARBA" id="ARBA00022989"/>
    </source>
</evidence>
<gene>
    <name evidence="9" type="ORF">DSTB1V02_LOCUS15235</name>
</gene>
<evidence type="ECO:0000256" key="1">
    <source>
        <dbReference type="ARBA" id="ARBA00004651"/>
    </source>
</evidence>
<proteinExistence type="inferred from homology"/>
<dbReference type="InterPro" id="IPR050790">
    <property type="entry name" value="ExbB/TolQ_transport"/>
</dbReference>
<organism evidence="9">
    <name type="scientific">Darwinula stevensoni</name>
    <dbReference type="NCBI Taxonomy" id="69355"/>
    <lineage>
        <taxon>Eukaryota</taxon>
        <taxon>Metazoa</taxon>
        <taxon>Ecdysozoa</taxon>
        <taxon>Arthropoda</taxon>
        <taxon>Crustacea</taxon>
        <taxon>Oligostraca</taxon>
        <taxon>Ostracoda</taxon>
        <taxon>Podocopa</taxon>
        <taxon>Podocopida</taxon>
        <taxon>Darwinulocopina</taxon>
        <taxon>Darwinuloidea</taxon>
        <taxon>Darwinulidae</taxon>
        <taxon>Darwinula</taxon>
    </lineage>
</organism>
<evidence type="ECO:0000256" key="3">
    <source>
        <dbReference type="ARBA" id="ARBA00022475"/>
    </source>
</evidence>
<name>A0A7R9FUI9_9CRUS</name>
<feature type="transmembrane region" description="Helical" evidence="7">
    <location>
        <begin position="6"/>
        <end position="30"/>
    </location>
</feature>
<keyword evidence="4 7" id="KW-0812">Transmembrane</keyword>
<reference evidence="9" key="1">
    <citation type="submission" date="2020-11" db="EMBL/GenBank/DDBJ databases">
        <authorList>
            <person name="Tran Van P."/>
        </authorList>
    </citation>
    <scope>NUCLEOTIDE SEQUENCE</scope>
</reference>
<feature type="domain" description="MotA/TolQ/ExbB proton channel" evidence="8">
    <location>
        <begin position="71"/>
        <end position="139"/>
    </location>
</feature>
<dbReference type="Pfam" id="PF01618">
    <property type="entry name" value="MotA_ExbB"/>
    <property type="match status" value="1"/>
</dbReference>
<evidence type="ECO:0000256" key="2">
    <source>
        <dbReference type="ARBA" id="ARBA00010442"/>
    </source>
</evidence>
<evidence type="ECO:0000256" key="6">
    <source>
        <dbReference type="ARBA" id="ARBA00023136"/>
    </source>
</evidence>
<evidence type="ECO:0000313" key="9">
    <source>
        <dbReference type="EMBL" id="CAD7255490.1"/>
    </source>
</evidence>
<dbReference type="PANTHER" id="PTHR30625:SF3">
    <property type="entry name" value="TOL-PAL SYSTEM PROTEIN TOLQ"/>
    <property type="match status" value="1"/>
</dbReference>
<dbReference type="GO" id="GO:0017038">
    <property type="term" value="P:protein import"/>
    <property type="evidence" value="ECO:0007669"/>
    <property type="project" value="TreeGrafter"/>
</dbReference>
<sequence>MALVLQASWIVQAIMLLLLLIALASWTVIFSKFMALRRIRQDNAAFEAAFWSGASLAELQGQTLRNIQSAGPMERLFASGMREYTKLRERRMVDAAVLMDSTQRAMRVSLHREADAAEAQLSFLASVASVSPYIGLFGT</sequence>
<keyword evidence="3" id="KW-1003">Cell membrane</keyword>